<feature type="signal peptide" evidence="19">
    <location>
        <begin position="1"/>
        <end position="21"/>
    </location>
</feature>
<dbReference type="GO" id="GO:0006660">
    <property type="term" value="P:phosphatidylserine catabolic process"/>
    <property type="evidence" value="ECO:0007669"/>
    <property type="project" value="TreeGrafter"/>
</dbReference>
<keyword evidence="16" id="KW-0325">Glycoprotein</keyword>
<proteinExistence type="inferred from homology"/>
<dbReference type="InterPro" id="IPR050805">
    <property type="entry name" value="ATG15_Lipase"/>
</dbReference>
<dbReference type="GO" id="GO:0004806">
    <property type="term" value="F:triacylglycerol lipase activity"/>
    <property type="evidence" value="ECO:0007669"/>
    <property type="project" value="UniProtKB-EC"/>
</dbReference>
<evidence type="ECO:0000256" key="19">
    <source>
        <dbReference type="SAM" id="SignalP"/>
    </source>
</evidence>
<comment type="similarity">
    <text evidence="4">Belongs to the AB hydrolase superfamily. Lipase family.</text>
</comment>
<dbReference type="Gene3D" id="3.40.50.1820">
    <property type="entry name" value="alpha/beta hydrolase"/>
    <property type="match status" value="1"/>
</dbReference>
<organism evidence="21 22">
    <name type="scientific">Hydnum rufescens UP504</name>
    <dbReference type="NCBI Taxonomy" id="1448309"/>
    <lineage>
        <taxon>Eukaryota</taxon>
        <taxon>Fungi</taxon>
        <taxon>Dikarya</taxon>
        <taxon>Basidiomycota</taxon>
        <taxon>Agaricomycotina</taxon>
        <taxon>Agaricomycetes</taxon>
        <taxon>Cantharellales</taxon>
        <taxon>Hydnaceae</taxon>
        <taxon>Hydnum</taxon>
    </lineage>
</organism>
<evidence type="ECO:0000256" key="3">
    <source>
        <dbReference type="ARBA" id="ARBA00004343"/>
    </source>
</evidence>
<evidence type="ECO:0000256" key="17">
    <source>
        <dbReference type="ARBA" id="ARBA00024663"/>
    </source>
</evidence>
<dbReference type="GO" id="GO:0034496">
    <property type="term" value="P:multivesicular body membrane disassembly"/>
    <property type="evidence" value="ECO:0007669"/>
    <property type="project" value="TreeGrafter"/>
</dbReference>
<dbReference type="GO" id="GO:0005775">
    <property type="term" value="C:vacuolar lumen"/>
    <property type="evidence" value="ECO:0007669"/>
    <property type="project" value="TreeGrafter"/>
</dbReference>
<evidence type="ECO:0000256" key="13">
    <source>
        <dbReference type="ARBA" id="ARBA00023006"/>
    </source>
</evidence>
<keyword evidence="12" id="KW-1133">Transmembrane helix</keyword>
<dbReference type="GO" id="GO:0034727">
    <property type="term" value="P:piecemeal microautophagy of the nucleus"/>
    <property type="evidence" value="ECO:0007669"/>
    <property type="project" value="TreeGrafter"/>
</dbReference>
<dbReference type="Pfam" id="PF01764">
    <property type="entry name" value="Lipase_3"/>
    <property type="match status" value="1"/>
</dbReference>
<name>A0A9P6DUX8_9AGAM</name>
<evidence type="ECO:0000256" key="6">
    <source>
        <dbReference type="ARBA" id="ARBA00013279"/>
    </source>
</evidence>
<keyword evidence="9" id="KW-0378">Hydrolase</keyword>
<comment type="function">
    <text evidence="17">Lipase which is essential for lysis of subvacuolar cytoplasm to vacuole targeted bodies and intravacuolar autophagic bodies. Involved in the lysis of intravacuolar multivesicular body (MVB) vesicles. The intravacuolar membrane disintegration by ATG15 is critical to life span extension.</text>
</comment>
<evidence type="ECO:0000259" key="20">
    <source>
        <dbReference type="Pfam" id="PF01764"/>
    </source>
</evidence>
<dbReference type="AlphaFoldDB" id="A0A9P6DUX8"/>
<protein>
    <recommendedName>
        <fullName evidence="6">triacylglycerol lipase</fullName>
        <ecNumber evidence="6">3.1.1.3</ecNumber>
    </recommendedName>
    <alternativeName>
        <fullName evidence="18">Autophagy-related protein 15</fullName>
    </alternativeName>
</protein>
<keyword evidence="13" id="KW-0072">Autophagy</keyword>
<sequence length="450" mass="49731">MKISIARGLLLILVCALPCGAEKALGNVGTISFTLTASWTFPSPEEPALLLVADTKRGLSESSQGASVNARFRVTEIQQPVDPKEYETARFTSMSKQQSLRIDWETMAIPAPDVSDRSTLLNLARASWDAYHPMPEASAKWYPLEGFNWSVPFGWNPGGDGLKGHLFLSPDNATGLIVFKGTTLSEWPIPSDSKNSTSRRDRINNNLLFSCCCATVPWRIELGHPCDCNAGGNKCQSSCLSNALHDDSTYYTSAENVVKHFRESYPHTSFWLTGHSLGGSIASLIGQRFGYPTVTFEAPPERLAATRLHLLVPPPAPTLPTAQVPLRPWYDVAHITHMYNNADPIAQGNCTGVLSPCAQAGYAVESKCRVGRNIVYDVLKKGWDWGFLSHRIASVISLLEEDLPVPEAVVQDQCEDCTSWEYGDFPDSFWHKLWKAIRRHLSRGGEREAH</sequence>
<evidence type="ECO:0000256" key="12">
    <source>
        <dbReference type="ARBA" id="ARBA00022989"/>
    </source>
</evidence>
<keyword evidence="15" id="KW-0472">Membrane</keyword>
<dbReference type="PANTHER" id="PTHR47175">
    <property type="entry name" value="LIPASE ATG15-RELATED"/>
    <property type="match status" value="1"/>
</dbReference>
<dbReference type="SUPFAM" id="SSF53474">
    <property type="entry name" value="alpha/beta-Hydrolases"/>
    <property type="match status" value="1"/>
</dbReference>
<keyword evidence="10" id="KW-0442">Lipid degradation</keyword>
<evidence type="ECO:0000256" key="8">
    <source>
        <dbReference type="ARBA" id="ARBA00022753"/>
    </source>
</evidence>
<keyword evidence="14" id="KW-0443">Lipid metabolism</keyword>
<dbReference type="EC" id="3.1.1.3" evidence="6"/>
<gene>
    <name evidence="21" type="ORF">BS47DRAFT_1315739</name>
</gene>
<feature type="domain" description="Fungal lipase-type" evidence="20">
    <location>
        <begin position="245"/>
        <end position="286"/>
    </location>
</feature>
<evidence type="ECO:0000256" key="4">
    <source>
        <dbReference type="ARBA" id="ARBA00010701"/>
    </source>
</evidence>
<comment type="subcellular location">
    <subcellularLocation>
        <location evidence="3">Endosome</location>
        <location evidence="3">Multivesicular body membrane</location>
        <topology evidence="3">Single-pass type II membrane protein</topology>
    </subcellularLocation>
    <subcellularLocation>
        <location evidence="2">Prevacuolar compartment membrane</location>
        <topology evidence="2">Single-pass type II membrane protein</topology>
    </subcellularLocation>
</comment>
<keyword evidence="19" id="KW-0732">Signal</keyword>
<comment type="caution">
    <text evidence="21">The sequence shown here is derived from an EMBL/GenBank/DDBJ whole genome shotgun (WGS) entry which is preliminary data.</text>
</comment>
<evidence type="ECO:0000256" key="1">
    <source>
        <dbReference type="ARBA" id="ARBA00001024"/>
    </source>
</evidence>
<dbReference type="PANTHER" id="PTHR47175:SF2">
    <property type="entry name" value="LIPASE ATG15-RELATED"/>
    <property type="match status" value="1"/>
</dbReference>
<keyword evidence="11" id="KW-0735">Signal-anchor</keyword>
<evidence type="ECO:0000256" key="18">
    <source>
        <dbReference type="ARBA" id="ARBA00029828"/>
    </source>
</evidence>
<evidence type="ECO:0000256" key="11">
    <source>
        <dbReference type="ARBA" id="ARBA00022968"/>
    </source>
</evidence>
<dbReference type="GO" id="GO:0046461">
    <property type="term" value="P:neutral lipid catabolic process"/>
    <property type="evidence" value="ECO:0007669"/>
    <property type="project" value="TreeGrafter"/>
</dbReference>
<evidence type="ECO:0000256" key="5">
    <source>
        <dbReference type="ARBA" id="ARBA00011137"/>
    </source>
</evidence>
<feature type="chain" id="PRO_5040181950" description="triacylglycerol lipase" evidence="19">
    <location>
        <begin position="22"/>
        <end position="450"/>
    </location>
</feature>
<keyword evidence="8" id="KW-0967">Endosome</keyword>
<dbReference type="OrthoDB" id="58570at2759"/>
<evidence type="ECO:0000256" key="15">
    <source>
        <dbReference type="ARBA" id="ARBA00023136"/>
    </source>
</evidence>
<accession>A0A9P6DUX8</accession>
<keyword evidence="7" id="KW-0812">Transmembrane</keyword>
<dbReference type="GO" id="GO:0032585">
    <property type="term" value="C:multivesicular body membrane"/>
    <property type="evidence" value="ECO:0007669"/>
    <property type="project" value="UniProtKB-SubCell"/>
</dbReference>
<dbReference type="InterPro" id="IPR029058">
    <property type="entry name" value="AB_hydrolase_fold"/>
</dbReference>
<dbReference type="InterPro" id="IPR002921">
    <property type="entry name" value="Fungal_lipase-type"/>
</dbReference>
<evidence type="ECO:0000256" key="7">
    <source>
        <dbReference type="ARBA" id="ARBA00022692"/>
    </source>
</evidence>
<keyword evidence="22" id="KW-1185">Reference proteome</keyword>
<reference evidence="21" key="1">
    <citation type="journal article" date="2020" name="Nat. Commun.">
        <title>Large-scale genome sequencing of mycorrhizal fungi provides insights into the early evolution of symbiotic traits.</title>
        <authorList>
            <person name="Miyauchi S."/>
            <person name="Kiss E."/>
            <person name="Kuo A."/>
            <person name="Drula E."/>
            <person name="Kohler A."/>
            <person name="Sanchez-Garcia M."/>
            <person name="Morin E."/>
            <person name="Andreopoulos B."/>
            <person name="Barry K.W."/>
            <person name="Bonito G."/>
            <person name="Buee M."/>
            <person name="Carver A."/>
            <person name="Chen C."/>
            <person name="Cichocki N."/>
            <person name="Clum A."/>
            <person name="Culley D."/>
            <person name="Crous P.W."/>
            <person name="Fauchery L."/>
            <person name="Girlanda M."/>
            <person name="Hayes R.D."/>
            <person name="Keri Z."/>
            <person name="LaButti K."/>
            <person name="Lipzen A."/>
            <person name="Lombard V."/>
            <person name="Magnuson J."/>
            <person name="Maillard F."/>
            <person name="Murat C."/>
            <person name="Nolan M."/>
            <person name="Ohm R.A."/>
            <person name="Pangilinan J."/>
            <person name="Pereira M.F."/>
            <person name="Perotto S."/>
            <person name="Peter M."/>
            <person name="Pfister S."/>
            <person name="Riley R."/>
            <person name="Sitrit Y."/>
            <person name="Stielow J.B."/>
            <person name="Szollosi G."/>
            <person name="Zifcakova L."/>
            <person name="Stursova M."/>
            <person name="Spatafora J.W."/>
            <person name="Tedersoo L."/>
            <person name="Vaario L.M."/>
            <person name="Yamada A."/>
            <person name="Yan M."/>
            <person name="Wang P."/>
            <person name="Xu J."/>
            <person name="Bruns T."/>
            <person name="Baldrian P."/>
            <person name="Vilgalys R."/>
            <person name="Dunand C."/>
            <person name="Henrissat B."/>
            <person name="Grigoriev I.V."/>
            <person name="Hibbett D."/>
            <person name="Nagy L.G."/>
            <person name="Martin F.M."/>
        </authorList>
    </citation>
    <scope>NUCLEOTIDE SEQUENCE</scope>
    <source>
        <strain evidence="21">UP504</strain>
    </source>
</reference>
<dbReference type="EMBL" id="MU128945">
    <property type="protein sequence ID" value="KAF9515826.1"/>
    <property type="molecule type" value="Genomic_DNA"/>
</dbReference>
<evidence type="ECO:0000256" key="16">
    <source>
        <dbReference type="ARBA" id="ARBA00023180"/>
    </source>
</evidence>
<evidence type="ECO:0000256" key="14">
    <source>
        <dbReference type="ARBA" id="ARBA00023098"/>
    </source>
</evidence>
<evidence type="ECO:0000256" key="9">
    <source>
        <dbReference type="ARBA" id="ARBA00022801"/>
    </source>
</evidence>
<comment type="catalytic activity">
    <reaction evidence="1">
        <text>a triacylglycerol + H2O = a diacylglycerol + a fatty acid + H(+)</text>
        <dbReference type="Rhea" id="RHEA:12044"/>
        <dbReference type="ChEBI" id="CHEBI:15377"/>
        <dbReference type="ChEBI" id="CHEBI:15378"/>
        <dbReference type="ChEBI" id="CHEBI:17855"/>
        <dbReference type="ChEBI" id="CHEBI:18035"/>
        <dbReference type="ChEBI" id="CHEBI:28868"/>
        <dbReference type="EC" id="3.1.1.3"/>
    </reaction>
</comment>
<dbReference type="Proteomes" id="UP000886523">
    <property type="component" value="Unassembled WGS sequence"/>
</dbReference>
<evidence type="ECO:0000256" key="2">
    <source>
        <dbReference type="ARBA" id="ARBA00004270"/>
    </source>
</evidence>
<comment type="subunit">
    <text evidence="5">Binds to both phosphatidylinositol (PI) and phosphatidylinositol 3,5-bisphosphate (PIP2).</text>
</comment>
<evidence type="ECO:0000313" key="21">
    <source>
        <dbReference type="EMBL" id="KAF9515826.1"/>
    </source>
</evidence>
<evidence type="ECO:0000256" key="10">
    <source>
        <dbReference type="ARBA" id="ARBA00022963"/>
    </source>
</evidence>
<evidence type="ECO:0000313" key="22">
    <source>
        <dbReference type="Proteomes" id="UP000886523"/>
    </source>
</evidence>
<dbReference type="GO" id="GO:0004620">
    <property type="term" value="F:phospholipase activity"/>
    <property type="evidence" value="ECO:0007669"/>
    <property type="project" value="TreeGrafter"/>
</dbReference>